<evidence type="ECO:0000313" key="2">
    <source>
        <dbReference type="EMBL" id="ERL64688.1"/>
    </source>
</evidence>
<sequence length="185" mass="21387">MIGDRAYSGEKNIQFADEHDFLLISRLLPITANGSHNLGDKWHYNKDACMMVCPHGVMAYRKAKQNCGNQSKVMTYYMDTNICRTCPLREGCYRPGAKSKTYSVIIRPPEHSSQLKLEETEYFQQRVKKRYMIEQKNSELKNKHGLARSWSNNLAGVRLQGIITIFEANIRRLVKLINEKNGKKD</sequence>
<dbReference type="OrthoDB" id="9774608at2"/>
<dbReference type="EMBL" id="KI271594">
    <property type="protein sequence ID" value="ERL64688.1"/>
    <property type="molecule type" value="Genomic_DNA"/>
</dbReference>
<dbReference type="RefSeq" id="WP_022530077.1">
    <property type="nucleotide sequence ID" value="NZ_KI271594.1"/>
</dbReference>
<organism evidence="2 3">
    <name type="scientific">Schleiferilactobacillus shenzhenensis LY-73</name>
    <dbReference type="NCBI Taxonomy" id="1231336"/>
    <lineage>
        <taxon>Bacteria</taxon>
        <taxon>Bacillati</taxon>
        <taxon>Bacillota</taxon>
        <taxon>Bacilli</taxon>
        <taxon>Lactobacillales</taxon>
        <taxon>Lactobacillaceae</taxon>
        <taxon>Schleiferilactobacillus</taxon>
    </lineage>
</organism>
<accession>U4TS12</accession>
<name>U4TS12_9LACO</name>
<dbReference type="HOGENOM" id="CLU_125419_0_0_9"/>
<dbReference type="Proteomes" id="UP000030647">
    <property type="component" value="Unassembled WGS sequence"/>
</dbReference>
<dbReference type="AlphaFoldDB" id="U4TS12"/>
<proteinExistence type="predicted"/>
<evidence type="ECO:0000313" key="3">
    <source>
        <dbReference type="Proteomes" id="UP000030647"/>
    </source>
</evidence>
<dbReference type="eggNOG" id="COG3039">
    <property type="taxonomic scope" value="Bacteria"/>
</dbReference>
<protein>
    <recommendedName>
        <fullName evidence="1">Transposase DDE domain-containing protein</fullName>
    </recommendedName>
</protein>
<dbReference type="InterPro" id="IPR025668">
    <property type="entry name" value="Tnp_DDE_dom"/>
</dbReference>
<evidence type="ECO:0000259" key="1">
    <source>
        <dbReference type="Pfam" id="PF13751"/>
    </source>
</evidence>
<reference evidence="3" key="1">
    <citation type="journal article" date="2013" name="Genome Announc.">
        <title>Whole-Genome Sequencing of Lactobacillus shenzhenensis Strain LY-73T.</title>
        <authorList>
            <person name="Lin Z."/>
            <person name="Liu Z."/>
            <person name="Yang R."/>
            <person name="Zou Y."/>
            <person name="Wan D."/>
            <person name="Chen J."/>
            <person name="Guo M."/>
            <person name="Zhao J."/>
            <person name="Fang C."/>
            <person name="Yang R."/>
            <person name="Liu F."/>
        </authorList>
    </citation>
    <scope>NUCLEOTIDE SEQUENCE [LARGE SCALE GENOMIC DNA]</scope>
    <source>
        <strain evidence="3">LY-73</strain>
    </source>
</reference>
<dbReference type="Pfam" id="PF13751">
    <property type="entry name" value="DDE_Tnp_1_6"/>
    <property type="match status" value="1"/>
</dbReference>
<gene>
    <name evidence="2" type="ORF">L248_0745</name>
</gene>
<feature type="domain" description="Transposase DDE" evidence="1">
    <location>
        <begin position="52"/>
        <end position="174"/>
    </location>
</feature>
<keyword evidence="3" id="KW-1185">Reference proteome</keyword>